<dbReference type="SMART" id="SM00753">
    <property type="entry name" value="PAM"/>
    <property type="match status" value="1"/>
</dbReference>
<gene>
    <name evidence="3" type="ORF">WICMUC_005604</name>
</gene>
<dbReference type="OrthoDB" id="10252687at2759"/>
<dbReference type="PANTHER" id="PTHR12732:SF0">
    <property type="entry name" value="PCI DOMAIN-CONTAINING PROTEIN 2"/>
    <property type="match status" value="1"/>
</dbReference>
<dbReference type="InterPro" id="IPR036388">
    <property type="entry name" value="WH-like_DNA-bd_sf"/>
</dbReference>
<dbReference type="Gene3D" id="1.10.10.10">
    <property type="entry name" value="Winged helix-like DNA-binding domain superfamily/Winged helix DNA-binding domain"/>
    <property type="match status" value="1"/>
</dbReference>
<dbReference type="InterPro" id="IPR045114">
    <property type="entry name" value="Csn12-like"/>
</dbReference>
<dbReference type="Proteomes" id="UP000769528">
    <property type="component" value="Unassembled WGS sequence"/>
</dbReference>
<dbReference type="EMBL" id="JAEUBF010001424">
    <property type="protein sequence ID" value="KAH3666620.1"/>
    <property type="molecule type" value="Genomic_DNA"/>
</dbReference>
<reference evidence="3" key="2">
    <citation type="submission" date="2021-01" db="EMBL/GenBank/DDBJ databases">
        <authorList>
            <person name="Schikora-Tamarit M.A."/>
        </authorList>
    </citation>
    <scope>NUCLEOTIDE SEQUENCE</scope>
    <source>
        <strain evidence="3">CBS6341</strain>
    </source>
</reference>
<dbReference type="GO" id="GO:0003723">
    <property type="term" value="F:RNA binding"/>
    <property type="evidence" value="ECO:0007669"/>
    <property type="project" value="InterPro"/>
</dbReference>
<protein>
    <recommendedName>
        <fullName evidence="2">PCI domain-containing protein</fullName>
    </recommendedName>
</protein>
<sequence length="414" mass="48088">MASIIDISKDFSLYLRKEDGDGLNELLHIFSVSGIDNEIPEDILDSTHILQNDVRQLITAYIQLQQVYLQDSNSLRLFNAYSNLITAFNKYAEAKTNWIMIPIMTLAKFLTKTAIDSDKELDSQNGGAFEKTEVENCLTKAGRILDVSKRLCLTDRNEDDRSSKRRFIYFFAGQQLKIYHKLQNIPLAKNLEKVLASKQRELPSLYEIPKSQAIPYLYYSGIIKCGESEFRTALEKFKLAFELSHRNADLKNQELILIYLIPLNFLIHKKYPKQNVFDTYPNIKVLYEDLIESLKIGDLRKFDSYFEDLEIFFLKKTLYLAIENLRNYVSLKLIRNVFKITEVKTHFNINSITKAIQYSKYHDSNRLKPVELNNDDTECLLANLIYKGLIKGYISHVNEILVLSKVDPFPKQVS</sequence>
<evidence type="ECO:0000259" key="2">
    <source>
        <dbReference type="PROSITE" id="PS50250"/>
    </source>
</evidence>
<keyword evidence="4" id="KW-1185">Reference proteome</keyword>
<reference evidence="3" key="1">
    <citation type="journal article" date="2021" name="Open Biol.">
        <title>Shared evolutionary footprints suggest mitochondrial oxidative damage underlies multiple complex I losses in fungi.</title>
        <authorList>
            <person name="Schikora-Tamarit M.A."/>
            <person name="Marcet-Houben M."/>
            <person name="Nosek J."/>
            <person name="Gabaldon T."/>
        </authorList>
    </citation>
    <scope>NUCLEOTIDE SEQUENCE</scope>
    <source>
        <strain evidence="3">CBS6341</strain>
    </source>
</reference>
<comment type="similarity">
    <text evidence="1">Belongs to the CSN12 family.</text>
</comment>
<feature type="domain" description="PCI" evidence="2">
    <location>
        <begin position="214"/>
        <end position="408"/>
    </location>
</feature>
<dbReference type="GO" id="GO:0003690">
    <property type="term" value="F:double-stranded DNA binding"/>
    <property type="evidence" value="ECO:0007669"/>
    <property type="project" value="InterPro"/>
</dbReference>
<name>A0A9P8T610_9ASCO</name>
<dbReference type="PANTHER" id="PTHR12732">
    <property type="entry name" value="UNCHARACTERIZED PROTEASOME COMPONENT REGION PCI-CONTAINING"/>
    <property type="match status" value="1"/>
</dbReference>
<evidence type="ECO:0000313" key="4">
    <source>
        <dbReference type="Proteomes" id="UP000769528"/>
    </source>
</evidence>
<evidence type="ECO:0000313" key="3">
    <source>
        <dbReference type="EMBL" id="KAH3666620.1"/>
    </source>
</evidence>
<dbReference type="InterPro" id="IPR000717">
    <property type="entry name" value="PCI_dom"/>
</dbReference>
<comment type="caution">
    <text evidence="3">The sequence shown here is derived from an EMBL/GenBank/DDBJ whole genome shotgun (WGS) entry which is preliminary data.</text>
</comment>
<evidence type="ECO:0000256" key="1">
    <source>
        <dbReference type="ARBA" id="ARBA00025771"/>
    </source>
</evidence>
<dbReference type="Pfam" id="PF01399">
    <property type="entry name" value="PCI"/>
    <property type="match status" value="1"/>
</dbReference>
<accession>A0A9P8T610</accession>
<proteinExistence type="inferred from homology"/>
<dbReference type="PROSITE" id="PS50250">
    <property type="entry name" value="PCI"/>
    <property type="match status" value="1"/>
</dbReference>
<organism evidence="3 4">
    <name type="scientific">Wickerhamomyces mucosus</name>
    <dbReference type="NCBI Taxonomy" id="1378264"/>
    <lineage>
        <taxon>Eukaryota</taxon>
        <taxon>Fungi</taxon>
        <taxon>Dikarya</taxon>
        <taxon>Ascomycota</taxon>
        <taxon>Saccharomycotina</taxon>
        <taxon>Saccharomycetes</taxon>
        <taxon>Phaffomycetales</taxon>
        <taxon>Wickerhamomycetaceae</taxon>
        <taxon>Wickerhamomyces</taxon>
    </lineage>
</organism>
<dbReference type="AlphaFoldDB" id="A0A9P8T610"/>